<evidence type="ECO:0000313" key="3">
    <source>
        <dbReference type="Proteomes" id="UP000198211"/>
    </source>
</evidence>
<dbReference type="PANTHER" id="PTHR11439">
    <property type="entry name" value="GAG-POL-RELATED RETROTRANSPOSON"/>
    <property type="match status" value="1"/>
</dbReference>
<dbReference type="CDD" id="cd09272">
    <property type="entry name" value="RNase_HI_RT_Ty1"/>
    <property type="match status" value="1"/>
</dbReference>
<evidence type="ECO:0000313" key="2">
    <source>
        <dbReference type="EMBL" id="OWZ14451.1"/>
    </source>
</evidence>
<accession>A0A225W9P0</accession>
<dbReference type="SUPFAM" id="SSF56672">
    <property type="entry name" value="DNA/RNA polymerases"/>
    <property type="match status" value="1"/>
</dbReference>
<gene>
    <name evidence="2" type="ORF">PHMEG_00012075</name>
</gene>
<organism evidence="2 3">
    <name type="scientific">Phytophthora megakarya</name>
    <dbReference type="NCBI Taxonomy" id="4795"/>
    <lineage>
        <taxon>Eukaryota</taxon>
        <taxon>Sar</taxon>
        <taxon>Stramenopiles</taxon>
        <taxon>Oomycota</taxon>
        <taxon>Peronosporomycetes</taxon>
        <taxon>Peronosporales</taxon>
        <taxon>Peronosporaceae</taxon>
        <taxon>Phytophthora</taxon>
    </lineage>
</organism>
<dbReference type="OrthoDB" id="107701at2759"/>
<proteinExistence type="predicted"/>
<dbReference type="STRING" id="4795.A0A225W9P0"/>
<sequence>MAITDEEVPFVIRKPTVAPVKVLPPKASKLWPEWRKAIQEELASLNQHQTWRLDTRSQVGKAKLITCRSVFAIKRDEHGAIKRYKARLVIHGHKQEYGVNLHETYTPVIRFETIRAAIYYGVLRSWLVMQFDVKTAFLYGPLRETIYMARRMGDDGEVYHLLKSLYGLRQAPLIWNPTLHTKLTKLGFERIEKDRGLYARKVGGVITILITVYVDDLLLIGPAEFGYLLGIEISTDREVKRVTYSQEQYIKEMLLKYHMASCRGAKTPDPSGTLQVRAPAEDDAPLSYRELVGALGYLVSGTRPDIAHAVRHLGKYLANFDVTHYELARYVLRYLTATADYKLVKDVREGKAVPLLLYTDADYANDPDDRKSISGYVTMIDGNVISYASRKQGLNAQSTPEAAYVAMAESIKDLRWVRQLCDELQ</sequence>
<comment type="caution">
    <text evidence="2">The sequence shown here is derived from an EMBL/GenBank/DDBJ whole genome shotgun (WGS) entry which is preliminary data.</text>
</comment>
<dbReference type="Pfam" id="PF07727">
    <property type="entry name" value="RVT_2"/>
    <property type="match status" value="1"/>
</dbReference>
<evidence type="ECO:0000259" key="1">
    <source>
        <dbReference type="Pfam" id="PF07727"/>
    </source>
</evidence>
<feature type="domain" description="Reverse transcriptase Ty1/copia-type" evidence="1">
    <location>
        <begin position="60"/>
        <end position="221"/>
    </location>
</feature>
<name>A0A225W9P0_9STRA</name>
<keyword evidence="3" id="KW-1185">Reference proteome</keyword>
<reference evidence="3" key="1">
    <citation type="submission" date="2017-03" db="EMBL/GenBank/DDBJ databases">
        <title>Phytopthora megakarya and P. palmivora, two closely related causual agents of cacao black pod achieved similar genome size and gene model numbers by different mechanisms.</title>
        <authorList>
            <person name="Ali S."/>
            <person name="Shao J."/>
            <person name="Larry D.J."/>
            <person name="Kronmiller B."/>
            <person name="Shen D."/>
            <person name="Strem M.D."/>
            <person name="Melnick R.L."/>
            <person name="Guiltinan M.J."/>
            <person name="Tyler B.M."/>
            <person name="Meinhardt L.W."/>
            <person name="Bailey B.A."/>
        </authorList>
    </citation>
    <scope>NUCLEOTIDE SEQUENCE [LARGE SCALE GENOMIC DNA]</scope>
    <source>
        <strain evidence="3">zdho120</strain>
    </source>
</reference>
<dbReference type="PANTHER" id="PTHR11439:SF483">
    <property type="entry name" value="PEPTIDE SYNTHASE GLIP-LIKE, PUTATIVE (AFU_ORTHOLOGUE AFUA_3G12920)-RELATED"/>
    <property type="match status" value="1"/>
</dbReference>
<dbReference type="Proteomes" id="UP000198211">
    <property type="component" value="Unassembled WGS sequence"/>
</dbReference>
<dbReference type="EMBL" id="NBNE01001336">
    <property type="protein sequence ID" value="OWZ14451.1"/>
    <property type="molecule type" value="Genomic_DNA"/>
</dbReference>
<dbReference type="AlphaFoldDB" id="A0A225W9P0"/>
<protein>
    <submittedName>
        <fullName evidence="2">Integrase, catalytic core protein</fullName>
    </submittedName>
</protein>
<dbReference type="InterPro" id="IPR043502">
    <property type="entry name" value="DNA/RNA_pol_sf"/>
</dbReference>
<dbReference type="InterPro" id="IPR013103">
    <property type="entry name" value="RVT_2"/>
</dbReference>